<name>A0A5Q0BNS3_9GAMM</name>
<evidence type="ECO:0000313" key="3">
    <source>
        <dbReference type="Proteomes" id="UP000325755"/>
    </source>
</evidence>
<gene>
    <name evidence="2" type="ORF">F6R98_15735</name>
</gene>
<feature type="signal peptide" evidence="1">
    <location>
        <begin position="1"/>
        <end position="22"/>
    </location>
</feature>
<organism evidence="2 3">
    <name type="scientific">Candidatus Methylospira mobilis</name>
    <dbReference type="NCBI Taxonomy" id="1808979"/>
    <lineage>
        <taxon>Bacteria</taxon>
        <taxon>Pseudomonadati</taxon>
        <taxon>Pseudomonadota</taxon>
        <taxon>Gammaproteobacteria</taxon>
        <taxon>Methylococcales</taxon>
        <taxon>Methylococcaceae</taxon>
        <taxon>Candidatus Methylospira</taxon>
    </lineage>
</organism>
<reference evidence="2 3" key="1">
    <citation type="submission" date="2019-09" db="EMBL/GenBank/DDBJ databases">
        <title>Ecophysiology of the spiral-shaped methanotroph Methylospira mobilis as revealed by the complete genome sequence.</title>
        <authorList>
            <person name="Oshkin I.Y."/>
            <person name="Dedysh S.N."/>
            <person name="Miroshnikov K."/>
            <person name="Danilova O.V."/>
            <person name="Hakobyan A."/>
            <person name="Liesack W."/>
        </authorList>
    </citation>
    <scope>NUCLEOTIDE SEQUENCE [LARGE SCALE GENOMIC DNA]</scope>
    <source>
        <strain evidence="2 3">Shm1</strain>
    </source>
</reference>
<dbReference type="InParanoid" id="A0A5Q0BNS3"/>
<evidence type="ECO:0000313" key="2">
    <source>
        <dbReference type="EMBL" id="QFY43901.1"/>
    </source>
</evidence>
<dbReference type="EMBL" id="CP044205">
    <property type="protein sequence ID" value="QFY43901.1"/>
    <property type="molecule type" value="Genomic_DNA"/>
</dbReference>
<evidence type="ECO:0000256" key="1">
    <source>
        <dbReference type="SAM" id="SignalP"/>
    </source>
</evidence>
<sequence length="163" mass="17933">MFRTMPAVAFSLILLLSGAAIAANNSDTGDIAAVAPASYHLLDPAWRVMEQKVTAFVGQQKQREVVDMAYATVAADVCDKLDVDEKTLDKEFNLLSADMQKKNNPGEQAQFEKELMGYYGVYVGLIVAESMQNKVLFCKEVENVRTKKGGPSRYWSAVSSTPK</sequence>
<accession>A0A5Q0BNS3</accession>
<dbReference type="RefSeq" id="WP_153249878.1">
    <property type="nucleotide sequence ID" value="NZ_CP044205.1"/>
</dbReference>
<feature type="chain" id="PRO_5025031476" description="DUF3347 domain-containing protein" evidence="1">
    <location>
        <begin position="23"/>
        <end position="163"/>
    </location>
</feature>
<keyword evidence="1" id="KW-0732">Signal</keyword>
<dbReference type="AlphaFoldDB" id="A0A5Q0BNS3"/>
<dbReference type="OrthoDB" id="9887178at2"/>
<proteinExistence type="predicted"/>
<keyword evidence="3" id="KW-1185">Reference proteome</keyword>
<evidence type="ECO:0008006" key="4">
    <source>
        <dbReference type="Google" id="ProtNLM"/>
    </source>
</evidence>
<protein>
    <recommendedName>
        <fullName evidence="4">DUF3347 domain-containing protein</fullName>
    </recommendedName>
</protein>
<dbReference type="KEGG" id="mmob:F6R98_15735"/>
<dbReference type="Proteomes" id="UP000325755">
    <property type="component" value="Chromosome"/>
</dbReference>